<dbReference type="SFLD" id="SFLDG00363">
    <property type="entry name" value="AMPS_(cytGST):_Alpha-__Mu-__Pi"/>
    <property type="match status" value="1"/>
</dbReference>
<dbReference type="SUPFAM" id="SSF52833">
    <property type="entry name" value="Thioredoxin-like"/>
    <property type="match status" value="1"/>
</dbReference>
<dbReference type="EC" id="2.5.1.18" evidence="2"/>
<proteinExistence type="inferred from homology"/>
<evidence type="ECO:0000259" key="6">
    <source>
        <dbReference type="PROSITE" id="PS50404"/>
    </source>
</evidence>
<sequence length="204" mass="23643">MSKKLYYFNINGLAESIRYILHYGGHDFEDIRYDRSKWPIQSVIDTLPYGQVPLYEENGKKLNQSLAIARYVASQSGLLPSGLWEQAVLDAAVHNIYDFWNKNNIREYMYADAERKAAMKKQVLEELVPFYFSRFENELKSNNGHFGGKLTWADFIFVGIIETANLFYSENIENNYPTVASLVKTVQNLPRVKEYISKRGPYGI</sequence>
<dbReference type="PROSITE" id="PS50404">
    <property type="entry name" value="GST_NTER"/>
    <property type="match status" value="1"/>
</dbReference>
<name>A0A9N9R0J0_9NEOP</name>
<dbReference type="SFLD" id="SFLDS00019">
    <property type="entry name" value="Glutathione_Transferase_(cytos"/>
    <property type="match status" value="1"/>
</dbReference>
<dbReference type="Gene3D" id="1.20.1050.10">
    <property type="match status" value="1"/>
</dbReference>
<accession>A0A9N9R0J0</accession>
<evidence type="ECO:0000259" key="7">
    <source>
        <dbReference type="PROSITE" id="PS50405"/>
    </source>
</evidence>
<dbReference type="SFLD" id="SFLDG01205">
    <property type="entry name" value="AMPS.1"/>
    <property type="match status" value="1"/>
</dbReference>
<dbReference type="GO" id="GO:0006749">
    <property type="term" value="P:glutathione metabolic process"/>
    <property type="evidence" value="ECO:0007669"/>
    <property type="project" value="TreeGrafter"/>
</dbReference>
<dbReference type="Pfam" id="PF14497">
    <property type="entry name" value="GST_C_3"/>
    <property type="match status" value="1"/>
</dbReference>
<dbReference type="FunFam" id="1.20.1050.10:FF:000030">
    <property type="entry name" value="Glutathione S-transferase S1"/>
    <property type="match status" value="1"/>
</dbReference>
<reference evidence="8" key="1">
    <citation type="submission" date="2021-12" db="EMBL/GenBank/DDBJ databases">
        <authorList>
            <person name="King R."/>
        </authorList>
    </citation>
    <scope>NUCLEOTIDE SEQUENCE</scope>
</reference>
<comment type="subunit">
    <text evidence="1">Homodimer.</text>
</comment>
<dbReference type="InterPro" id="IPR010987">
    <property type="entry name" value="Glutathione-S-Trfase_C-like"/>
</dbReference>
<dbReference type="PANTHER" id="PTHR11571:SF224">
    <property type="entry name" value="HEMATOPOIETIC PROSTAGLANDIN D SYNTHASE"/>
    <property type="match status" value="1"/>
</dbReference>
<dbReference type="CDD" id="cd03039">
    <property type="entry name" value="GST_N_Sigma_like"/>
    <property type="match status" value="1"/>
</dbReference>
<feature type="domain" description="GST N-terminal" evidence="6">
    <location>
        <begin position="1"/>
        <end position="80"/>
    </location>
</feature>
<dbReference type="InterPro" id="IPR036249">
    <property type="entry name" value="Thioredoxin-like_sf"/>
</dbReference>
<dbReference type="GO" id="GO:0004364">
    <property type="term" value="F:glutathione transferase activity"/>
    <property type="evidence" value="ECO:0007669"/>
    <property type="project" value="UniProtKB-EC"/>
</dbReference>
<dbReference type="Proteomes" id="UP001153714">
    <property type="component" value="Chromosome 17"/>
</dbReference>
<dbReference type="OrthoDB" id="414243at2759"/>
<dbReference type="InterPro" id="IPR036282">
    <property type="entry name" value="Glutathione-S-Trfase_C_sf"/>
</dbReference>
<protein>
    <recommendedName>
        <fullName evidence="2">glutathione transferase</fullName>
        <ecNumber evidence="2">2.5.1.18</ecNumber>
    </recommendedName>
</protein>
<dbReference type="PANTHER" id="PTHR11571">
    <property type="entry name" value="GLUTATHIONE S-TRANSFERASE"/>
    <property type="match status" value="1"/>
</dbReference>
<dbReference type="InterPro" id="IPR004046">
    <property type="entry name" value="GST_C"/>
</dbReference>
<gene>
    <name evidence="8" type="ORF">DIATSA_LOCUS5023</name>
</gene>
<evidence type="ECO:0000313" key="9">
    <source>
        <dbReference type="Proteomes" id="UP001153714"/>
    </source>
</evidence>
<dbReference type="EMBL" id="OU893348">
    <property type="protein sequence ID" value="CAG9787117.1"/>
    <property type="molecule type" value="Genomic_DNA"/>
</dbReference>
<keyword evidence="9" id="KW-1185">Reference proteome</keyword>
<dbReference type="InterPro" id="IPR040079">
    <property type="entry name" value="Glutathione_S-Trfase"/>
</dbReference>
<evidence type="ECO:0000256" key="4">
    <source>
        <dbReference type="ARBA" id="ARBA00038317"/>
    </source>
</evidence>
<reference evidence="8" key="2">
    <citation type="submission" date="2022-10" db="EMBL/GenBank/DDBJ databases">
        <authorList>
            <consortium name="ENA_rothamsted_submissions"/>
            <consortium name="culmorum"/>
            <person name="King R."/>
        </authorList>
    </citation>
    <scope>NUCLEOTIDE SEQUENCE</scope>
</reference>
<dbReference type="AlphaFoldDB" id="A0A9N9R0J0"/>
<dbReference type="Pfam" id="PF02798">
    <property type="entry name" value="GST_N"/>
    <property type="match status" value="1"/>
</dbReference>
<feature type="domain" description="GST C-terminal" evidence="7">
    <location>
        <begin position="82"/>
        <end position="204"/>
    </location>
</feature>
<evidence type="ECO:0000256" key="5">
    <source>
        <dbReference type="ARBA" id="ARBA00047960"/>
    </source>
</evidence>
<comment type="similarity">
    <text evidence="4">Belongs to the GST superfamily. Sigma family.</text>
</comment>
<dbReference type="Gene3D" id="3.40.30.10">
    <property type="entry name" value="Glutaredoxin"/>
    <property type="match status" value="1"/>
</dbReference>
<dbReference type="InterPro" id="IPR004045">
    <property type="entry name" value="Glutathione_S-Trfase_N"/>
</dbReference>
<evidence type="ECO:0000256" key="2">
    <source>
        <dbReference type="ARBA" id="ARBA00012452"/>
    </source>
</evidence>
<dbReference type="PROSITE" id="PS50405">
    <property type="entry name" value="GST_CTER"/>
    <property type="match status" value="1"/>
</dbReference>
<comment type="catalytic activity">
    <reaction evidence="5">
        <text>RX + glutathione = an S-substituted glutathione + a halide anion + H(+)</text>
        <dbReference type="Rhea" id="RHEA:16437"/>
        <dbReference type="ChEBI" id="CHEBI:15378"/>
        <dbReference type="ChEBI" id="CHEBI:16042"/>
        <dbReference type="ChEBI" id="CHEBI:17792"/>
        <dbReference type="ChEBI" id="CHEBI:57925"/>
        <dbReference type="ChEBI" id="CHEBI:90779"/>
        <dbReference type="EC" id="2.5.1.18"/>
    </reaction>
</comment>
<dbReference type="InterPro" id="IPR050213">
    <property type="entry name" value="GST_superfamily"/>
</dbReference>
<evidence type="ECO:0000256" key="1">
    <source>
        <dbReference type="ARBA" id="ARBA00011738"/>
    </source>
</evidence>
<dbReference type="SUPFAM" id="SSF47616">
    <property type="entry name" value="GST C-terminal domain-like"/>
    <property type="match status" value="1"/>
</dbReference>
<evidence type="ECO:0000313" key="8">
    <source>
        <dbReference type="EMBL" id="CAG9787117.1"/>
    </source>
</evidence>
<keyword evidence="3" id="KW-0808">Transferase</keyword>
<evidence type="ECO:0000256" key="3">
    <source>
        <dbReference type="ARBA" id="ARBA00022679"/>
    </source>
</evidence>
<dbReference type="CDD" id="cd03192">
    <property type="entry name" value="GST_C_Sigma_like"/>
    <property type="match status" value="1"/>
</dbReference>
<organism evidence="8 9">
    <name type="scientific">Diatraea saccharalis</name>
    <name type="common">sugarcane borer</name>
    <dbReference type="NCBI Taxonomy" id="40085"/>
    <lineage>
        <taxon>Eukaryota</taxon>
        <taxon>Metazoa</taxon>
        <taxon>Ecdysozoa</taxon>
        <taxon>Arthropoda</taxon>
        <taxon>Hexapoda</taxon>
        <taxon>Insecta</taxon>
        <taxon>Pterygota</taxon>
        <taxon>Neoptera</taxon>
        <taxon>Endopterygota</taxon>
        <taxon>Lepidoptera</taxon>
        <taxon>Glossata</taxon>
        <taxon>Ditrysia</taxon>
        <taxon>Pyraloidea</taxon>
        <taxon>Crambidae</taxon>
        <taxon>Crambinae</taxon>
        <taxon>Diatraea</taxon>
    </lineage>
</organism>